<dbReference type="InterPro" id="IPR013154">
    <property type="entry name" value="ADH-like_N"/>
</dbReference>
<dbReference type="EMBL" id="CP092427">
    <property type="protein sequence ID" value="ULP36829.1"/>
    <property type="molecule type" value="Genomic_DNA"/>
</dbReference>
<dbReference type="InterPro" id="IPR020843">
    <property type="entry name" value="ER"/>
</dbReference>
<accession>A0ABY3UB51</accession>
<dbReference type="Gene3D" id="3.90.180.10">
    <property type="entry name" value="Medium-chain alcohol dehydrogenases, catalytic domain"/>
    <property type="match status" value="1"/>
</dbReference>
<evidence type="ECO:0000259" key="2">
    <source>
        <dbReference type="SMART" id="SM00829"/>
    </source>
</evidence>
<dbReference type="SUPFAM" id="SSF51735">
    <property type="entry name" value="NAD(P)-binding Rossmann-fold domains"/>
    <property type="match status" value="1"/>
</dbReference>
<feature type="domain" description="Enoyl reductase (ER)" evidence="2">
    <location>
        <begin position="10"/>
        <end position="309"/>
    </location>
</feature>
<organism evidence="3 4">
    <name type="scientific">Mycolicibacterium rufum</name>
    <dbReference type="NCBI Taxonomy" id="318424"/>
    <lineage>
        <taxon>Bacteria</taxon>
        <taxon>Bacillati</taxon>
        <taxon>Actinomycetota</taxon>
        <taxon>Actinomycetes</taxon>
        <taxon>Mycobacteriales</taxon>
        <taxon>Mycobacteriaceae</taxon>
        <taxon>Mycolicibacterium</taxon>
    </lineage>
</organism>
<gene>
    <name evidence="3" type="ORF">MJO55_27335</name>
</gene>
<reference evidence="3" key="1">
    <citation type="submission" date="2022-08" db="EMBL/GenBank/DDBJ databases">
        <title>Whole genome sequencing of non-tuberculosis mycobacteria type-strains.</title>
        <authorList>
            <person name="Igarashi Y."/>
            <person name="Osugi A."/>
            <person name="Mitarai S."/>
        </authorList>
    </citation>
    <scope>NUCLEOTIDE SEQUENCE</scope>
    <source>
        <strain evidence="3">JCM 16372</strain>
    </source>
</reference>
<dbReference type="InterPro" id="IPR052733">
    <property type="entry name" value="Chloroplast_QOR"/>
</dbReference>
<proteinExistence type="predicted"/>
<evidence type="ECO:0000313" key="4">
    <source>
        <dbReference type="Proteomes" id="UP001055159"/>
    </source>
</evidence>
<dbReference type="CDD" id="cd05289">
    <property type="entry name" value="MDR_like_2"/>
    <property type="match status" value="1"/>
</dbReference>
<dbReference type="SMART" id="SM00829">
    <property type="entry name" value="PKS_ER"/>
    <property type="match status" value="1"/>
</dbReference>
<feature type="compositionally biased region" description="Basic and acidic residues" evidence="1">
    <location>
        <begin position="291"/>
        <end position="302"/>
    </location>
</feature>
<dbReference type="Pfam" id="PF08240">
    <property type="entry name" value="ADH_N"/>
    <property type="match status" value="1"/>
</dbReference>
<sequence length="314" mass="32531">MKAVRYHEYGDSGVLRYEDAPRPVPGHGQVVVKVAATTFNPVDAGIRGGYLAQVYAVSFPHIPGVDVSGTTAELGADVQDWAVGDTVVAFLPLDADGAAAEYAVVPAESLAAAPTTVPLADAAALPEPALTAWQALFEVAGLTGGQSILINGASGAVGGYAVQLAKQAGAVVTATARDRDAGRLRALGADRIVDYLEFGQSPIEVDGGPFDVVLNLISTTDEQTEALLGAVADGGFHVGTMVSGPENPPRGIRTQRVFVRSDAAQLAELVRRVDAGALRIEIADRRPLEDTADVHDASDNGRLHGKTLLVPAQQ</sequence>
<dbReference type="PANTHER" id="PTHR44013:SF1">
    <property type="entry name" value="ZINC-TYPE ALCOHOL DEHYDROGENASE-LIKE PROTEIN C16A3.02C"/>
    <property type="match status" value="1"/>
</dbReference>
<protein>
    <submittedName>
        <fullName evidence="3">NADP-dependent oxidoreductase</fullName>
    </submittedName>
</protein>
<dbReference type="RefSeq" id="WP_043414016.1">
    <property type="nucleotide sequence ID" value="NZ_CP092427.2"/>
</dbReference>
<name>A0ABY3UB51_9MYCO</name>
<dbReference type="Proteomes" id="UP001055159">
    <property type="component" value="Chromosome"/>
</dbReference>
<dbReference type="Gene3D" id="3.40.50.720">
    <property type="entry name" value="NAD(P)-binding Rossmann-like Domain"/>
    <property type="match status" value="1"/>
</dbReference>
<feature type="region of interest" description="Disordered" evidence="1">
    <location>
        <begin position="291"/>
        <end position="314"/>
    </location>
</feature>
<dbReference type="PANTHER" id="PTHR44013">
    <property type="entry name" value="ZINC-TYPE ALCOHOL DEHYDROGENASE-LIKE PROTEIN C16A3.02C"/>
    <property type="match status" value="1"/>
</dbReference>
<evidence type="ECO:0000313" key="3">
    <source>
        <dbReference type="EMBL" id="ULP36829.1"/>
    </source>
</evidence>
<dbReference type="SUPFAM" id="SSF50129">
    <property type="entry name" value="GroES-like"/>
    <property type="match status" value="1"/>
</dbReference>
<evidence type="ECO:0000256" key="1">
    <source>
        <dbReference type="SAM" id="MobiDB-lite"/>
    </source>
</evidence>
<dbReference type="InterPro" id="IPR036291">
    <property type="entry name" value="NAD(P)-bd_dom_sf"/>
</dbReference>
<keyword evidence="4" id="KW-1185">Reference proteome</keyword>
<dbReference type="Pfam" id="PF13602">
    <property type="entry name" value="ADH_zinc_N_2"/>
    <property type="match status" value="1"/>
</dbReference>
<dbReference type="InterPro" id="IPR011032">
    <property type="entry name" value="GroES-like_sf"/>
</dbReference>